<dbReference type="EMBL" id="BMYZ01000002">
    <property type="protein sequence ID" value="GGY79695.1"/>
    <property type="molecule type" value="Genomic_DNA"/>
</dbReference>
<organism evidence="2 3">
    <name type="scientific">Cellvibrio zantedeschiae</name>
    <dbReference type="NCBI Taxonomy" id="1237077"/>
    <lineage>
        <taxon>Bacteria</taxon>
        <taxon>Pseudomonadati</taxon>
        <taxon>Pseudomonadota</taxon>
        <taxon>Gammaproteobacteria</taxon>
        <taxon>Cellvibrionales</taxon>
        <taxon>Cellvibrionaceae</taxon>
        <taxon>Cellvibrio</taxon>
    </lineage>
</organism>
<name>A0ABQ3B5R6_9GAMM</name>
<dbReference type="InterPro" id="IPR022304">
    <property type="entry name" value="ICE_PFGI_1_ParB"/>
</dbReference>
<dbReference type="InterPro" id="IPR036086">
    <property type="entry name" value="ParB/Sulfiredoxin_sf"/>
</dbReference>
<dbReference type="SUPFAM" id="SSF110849">
    <property type="entry name" value="ParB/Sulfiredoxin"/>
    <property type="match status" value="1"/>
</dbReference>
<evidence type="ECO:0000313" key="3">
    <source>
        <dbReference type="Proteomes" id="UP000619761"/>
    </source>
</evidence>
<reference evidence="3" key="1">
    <citation type="journal article" date="2019" name="Int. J. Syst. Evol. Microbiol.">
        <title>The Global Catalogue of Microorganisms (GCM) 10K type strain sequencing project: providing services to taxonomists for standard genome sequencing and annotation.</title>
        <authorList>
            <consortium name="The Broad Institute Genomics Platform"/>
            <consortium name="The Broad Institute Genome Sequencing Center for Infectious Disease"/>
            <person name="Wu L."/>
            <person name="Ma J."/>
        </authorList>
    </citation>
    <scope>NUCLEOTIDE SEQUENCE [LARGE SCALE GENOMIC DNA]</scope>
    <source>
        <strain evidence="3">KCTC 32239</strain>
    </source>
</reference>
<sequence length="525" mass="57958">MSRNHDFAAALNAPHFQASEESGTVPPDPSVPTRVRVTLDNVIPSRRNPRRTQNPKFDSIKASIFARGLDEPPQVTRENPSDPYMVKRGGNTRLQILNELWQETQDPKFFSFDCMFVPWPKEGDLELLIGGTVENEERGDMLFIERALAAYDSKILLEDKFQKQFSINALAKELSTRGWAIEQSNLNQLLYAHETLFPIIPTAFWNGLGRPAVKAIRKILDNSKTFWDSVAKPDEGSFDEIWQATFTALDGDGFDINEAQNQLESDIASRLDAPISSVRAEIQAIAQGISPGGVRPEKPFENPQGAALGASDKSKGNANTYKAGDGRKNSQGAAPRERDSEQNKQPNSPSGIEQTELIGDALQAQMVGSDSTKAQRLLGMSSEELMSHAYGLAYECAFNLGFDTLVEFAPASLGGGLNSGFYLLPGDSEKTLNEIEAFYFVTLYQLSSWFVTDHNAPEFSLVSTSVPIDYLGLDRFQNLLCLTTEKRALLRAASAAQHPLGRLFPTLDELELTVGILSFRKAKEV</sequence>
<dbReference type="RefSeq" id="WP_189419222.1">
    <property type="nucleotide sequence ID" value="NZ_BMYZ01000002.1"/>
</dbReference>
<evidence type="ECO:0000313" key="2">
    <source>
        <dbReference type="EMBL" id="GGY79695.1"/>
    </source>
</evidence>
<accession>A0ABQ3B5R6</accession>
<feature type="compositionally biased region" description="Polar residues" evidence="1">
    <location>
        <begin position="343"/>
        <end position="352"/>
    </location>
</feature>
<comment type="caution">
    <text evidence="2">The sequence shown here is derived from an EMBL/GenBank/DDBJ whole genome shotgun (WGS) entry which is preliminary data.</text>
</comment>
<feature type="region of interest" description="Disordered" evidence="1">
    <location>
        <begin position="289"/>
        <end position="352"/>
    </location>
</feature>
<evidence type="ECO:0000256" key="1">
    <source>
        <dbReference type="SAM" id="MobiDB-lite"/>
    </source>
</evidence>
<dbReference type="Proteomes" id="UP000619761">
    <property type="component" value="Unassembled WGS sequence"/>
</dbReference>
<evidence type="ECO:0008006" key="4">
    <source>
        <dbReference type="Google" id="ProtNLM"/>
    </source>
</evidence>
<proteinExistence type="predicted"/>
<dbReference type="NCBIfam" id="TIGR03764">
    <property type="entry name" value="ICE_PFGI_1_parB"/>
    <property type="match status" value="1"/>
</dbReference>
<protein>
    <recommendedName>
        <fullName evidence="4">ParB/Sulfiredoxin domain-containing protein</fullName>
    </recommendedName>
</protein>
<feature type="region of interest" description="Disordered" evidence="1">
    <location>
        <begin position="13"/>
        <end position="33"/>
    </location>
</feature>
<feature type="region of interest" description="Disordered" evidence="1">
    <location>
        <begin position="68"/>
        <end position="87"/>
    </location>
</feature>
<gene>
    <name evidence="2" type="ORF">GCM10011613_25780</name>
</gene>
<keyword evidence="3" id="KW-1185">Reference proteome</keyword>